<protein>
    <submittedName>
        <fullName evidence="1">Uncharacterized protein</fullName>
    </submittedName>
</protein>
<keyword evidence="2" id="KW-1185">Reference proteome</keyword>
<evidence type="ECO:0000313" key="2">
    <source>
        <dbReference type="Proteomes" id="UP000059074"/>
    </source>
</evidence>
<dbReference type="Proteomes" id="UP000059074">
    <property type="component" value="Unassembled WGS sequence"/>
</dbReference>
<reference evidence="1 2" key="1">
    <citation type="submission" date="2015-10" db="EMBL/GenBank/DDBJ databases">
        <title>Transcriptomic analysis of a linuron degrading triple-species bacterial consortium.</title>
        <authorList>
            <person name="Albers P."/>
        </authorList>
    </citation>
    <scope>NUCLEOTIDE SEQUENCE [LARGE SCALE GENOMIC DNA]</scope>
    <source>
        <strain evidence="1 2">WDL6</strain>
    </source>
</reference>
<dbReference type="PATRIC" id="fig|121290.4.peg.2561"/>
<organism evidence="1 2">
    <name type="scientific">Hyphomicrobium sulfonivorans</name>
    <dbReference type="NCBI Taxonomy" id="121290"/>
    <lineage>
        <taxon>Bacteria</taxon>
        <taxon>Pseudomonadati</taxon>
        <taxon>Pseudomonadota</taxon>
        <taxon>Alphaproteobacteria</taxon>
        <taxon>Hyphomicrobiales</taxon>
        <taxon>Hyphomicrobiaceae</taxon>
        <taxon>Hyphomicrobium</taxon>
    </lineage>
</organism>
<dbReference type="AlphaFoldDB" id="A0A109BMA5"/>
<proteinExistence type="predicted"/>
<comment type="caution">
    <text evidence="1">The sequence shown here is derived from an EMBL/GenBank/DDBJ whole genome shotgun (WGS) entry which is preliminary data.</text>
</comment>
<sequence length="44" mass="4581">MIAAMLISAMQKASCCNAPFYALMIDAAGQLIDAVTCDMSPTPT</sequence>
<name>A0A109BMA5_HYPSL</name>
<dbReference type="EMBL" id="LMTR01000026">
    <property type="protein sequence ID" value="KWT71281.1"/>
    <property type="molecule type" value="Genomic_DNA"/>
</dbReference>
<evidence type="ECO:0000313" key="1">
    <source>
        <dbReference type="EMBL" id="KWT71281.1"/>
    </source>
</evidence>
<gene>
    <name evidence="1" type="ORF">APY04_0532</name>
</gene>
<accession>A0A109BMA5</accession>